<dbReference type="SUPFAM" id="SSF55874">
    <property type="entry name" value="ATPase domain of HSP90 chaperone/DNA topoisomerase II/histidine kinase"/>
    <property type="match status" value="1"/>
</dbReference>
<dbReference type="SUPFAM" id="SSF47384">
    <property type="entry name" value="Homodimeric domain of signal transducing histidine kinase"/>
    <property type="match status" value="1"/>
</dbReference>
<sequence length="251" mass="27804">MFDKGVGLDVRNGSQRRAQSQMIEAERMSVIGRMACSITHDMRHSLTVIYANAEFLEHHDTCANGRANLLLEIQEAVLDMTERIDSLLHFSRSGRNNSFVRERVSLVVEKAVAAVKHHPDGRNVSITRGKFPPAEADIDARNLESAIYNLLLNACQAATRSTHVPEVTVLITEVDERIYVTISDNGPGIPTSVRKTLFDPFVTAGKPNGTGLGLTLARRIAEEHVGSVWVEESNREGTEFTLSLTKNRSLR</sequence>
<dbReference type="Gene3D" id="1.10.287.130">
    <property type="match status" value="1"/>
</dbReference>
<dbReference type="InterPro" id="IPR003594">
    <property type="entry name" value="HATPase_dom"/>
</dbReference>
<evidence type="ECO:0000256" key="5">
    <source>
        <dbReference type="ARBA" id="ARBA00022741"/>
    </source>
</evidence>
<accession>A0A7G8BRE7</accession>
<dbReference type="KEGG" id="adin:H7849_22005"/>
<dbReference type="InterPro" id="IPR003661">
    <property type="entry name" value="HisK_dim/P_dom"/>
</dbReference>
<evidence type="ECO:0000256" key="6">
    <source>
        <dbReference type="ARBA" id="ARBA00022777"/>
    </source>
</evidence>
<feature type="domain" description="Histidine kinase" evidence="9">
    <location>
        <begin position="37"/>
        <end position="248"/>
    </location>
</feature>
<organism evidence="10 11">
    <name type="scientific">Alloacidobacterium dinghuense</name>
    <dbReference type="NCBI Taxonomy" id="2763107"/>
    <lineage>
        <taxon>Bacteria</taxon>
        <taxon>Pseudomonadati</taxon>
        <taxon>Acidobacteriota</taxon>
        <taxon>Terriglobia</taxon>
        <taxon>Terriglobales</taxon>
        <taxon>Acidobacteriaceae</taxon>
        <taxon>Alloacidobacterium</taxon>
    </lineage>
</organism>
<evidence type="ECO:0000256" key="2">
    <source>
        <dbReference type="ARBA" id="ARBA00012438"/>
    </source>
</evidence>
<dbReference type="Proteomes" id="UP000515312">
    <property type="component" value="Chromosome"/>
</dbReference>
<dbReference type="InterPro" id="IPR004358">
    <property type="entry name" value="Sig_transdc_His_kin-like_C"/>
</dbReference>
<evidence type="ECO:0000256" key="8">
    <source>
        <dbReference type="ARBA" id="ARBA00023012"/>
    </source>
</evidence>
<name>A0A7G8BRE7_9BACT</name>
<evidence type="ECO:0000256" key="3">
    <source>
        <dbReference type="ARBA" id="ARBA00022553"/>
    </source>
</evidence>
<keyword evidence="6 10" id="KW-0418">Kinase</keyword>
<dbReference type="CDD" id="cd00082">
    <property type="entry name" value="HisKA"/>
    <property type="match status" value="1"/>
</dbReference>
<proteinExistence type="predicted"/>
<dbReference type="PROSITE" id="PS50109">
    <property type="entry name" value="HIS_KIN"/>
    <property type="match status" value="1"/>
</dbReference>
<dbReference type="PANTHER" id="PTHR43065:SF10">
    <property type="entry name" value="PEROXIDE STRESS-ACTIVATED HISTIDINE KINASE MAK3"/>
    <property type="match status" value="1"/>
</dbReference>
<dbReference type="GO" id="GO:0005524">
    <property type="term" value="F:ATP binding"/>
    <property type="evidence" value="ECO:0007669"/>
    <property type="project" value="UniProtKB-KW"/>
</dbReference>
<keyword evidence="11" id="KW-1185">Reference proteome</keyword>
<evidence type="ECO:0000256" key="1">
    <source>
        <dbReference type="ARBA" id="ARBA00000085"/>
    </source>
</evidence>
<comment type="catalytic activity">
    <reaction evidence="1">
        <text>ATP + protein L-histidine = ADP + protein N-phospho-L-histidine.</text>
        <dbReference type="EC" id="2.7.13.3"/>
    </reaction>
</comment>
<dbReference type="InterPro" id="IPR005467">
    <property type="entry name" value="His_kinase_dom"/>
</dbReference>
<keyword evidence="5" id="KW-0547">Nucleotide-binding</keyword>
<evidence type="ECO:0000313" key="11">
    <source>
        <dbReference type="Proteomes" id="UP000515312"/>
    </source>
</evidence>
<dbReference type="PANTHER" id="PTHR43065">
    <property type="entry name" value="SENSOR HISTIDINE KINASE"/>
    <property type="match status" value="1"/>
</dbReference>
<dbReference type="GO" id="GO:0000155">
    <property type="term" value="F:phosphorelay sensor kinase activity"/>
    <property type="evidence" value="ECO:0007669"/>
    <property type="project" value="InterPro"/>
</dbReference>
<dbReference type="SMART" id="SM00387">
    <property type="entry name" value="HATPase_c"/>
    <property type="match status" value="1"/>
</dbReference>
<keyword evidence="3" id="KW-0597">Phosphoprotein</keyword>
<dbReference type="EC" id="2.7.13.3" evidence="2"/>
<dbReference type="Gene3D" id="3.30.565.10">
    <property type="entry name" value="Histidine kinase-like ATPase, C-terminal domain"/>
    <property type="match status" value="1"/>
</dbReference>
<dbReference type="InterPro" id="IPR036890">
    <property type="entry name" value="HATPase_C_sf"/>
</dbReference>
<dbReference type="EMBL" id="CP060394">
    <property type="protein sequence ID" value="QNI35117.1"/>
    <property type="molecule type" value="Genomic_DNA"/>
</dbReference>
<evidence type="ECO:0000256" key="4">
    <source>
        <dbReference type="ARBA" id="ARBA00022679"/>
    </source>
</evidence>
<dbReference type="SMART" id="SM00388">
    <property type="entry name" value="HisKA"/>
    <property type="match status" value="1"/>
</dbReference>
<dbReference type="AlphaFoldDB" id="A0A7G8BRE7"/>
<keyword evidence="7" id="KW-0067">ATP-binding</keyword>
<dbReference type="InterPro" id="IPR036097">
    <property type="entry name" value="HisK_dim/P_sf"/>
</dbReference>
<keyword evidence="8" id="KW-0902">Two-component regulatory system</keyword>
<evidence type="ECO:0000256" key="7">
    <source>
        <dbReference type="ARBA" id="ARBA00022840"/>
    </source>
</evidence>
<dbReference type="CDD" id="cd00075">
    <property type="entry name" value="HATPase"/>
    <property type="match status" value="1"/>
</dbReference>
<keyword evidence="4" id="KW-0808">Transferase</keyword>
<dbReference type="Pfam" id="PF00512">
    <property type="entry name" value="HisKA"/>
    <property type="match status" value="1"/>
</dbReference>
<reference evidence="10 11" key="1">
    <citation type="submission" date="2020-08" db="EMBL/GenBank/DDBJ databases">
        <title>Edaphobacter telluris sp. nov. and Acidobacterium dinghuensis sp. nov., two acidobacteria isolated from forest soil.</title>
        <authorList>
            <person name="Fu J."/>
            <person name="Qiu L."/>
        </authorList>
    </citation>
    <scope>NUCLEOTIDE SEQUENCE [LARGE SCALE GENOMIC DNA]</scope>
    <source>
        <strain evidence="10">4Y35</strain>
    </source>
</reference>
<protein>
    <recommendedName>
        <fullName evidence="2">histidine kinase</fullName>
        <ecNumber evidence="2">2.7.13.3</ecNumber>
    </recommendedName>
</protein>
<gene>
    <name evidence="10" type="ORF">H7849_22005</name>
</gene>
<dbReference type="PRINTS" id="PR00344">
    <property type="entry name" value="BCTRLSENSOR"/>
</dbReference>
<evidence type="ECO:0000259" key="9">
    <source>
        <dbReference type="PROSITE" id="PS50109"/>
    </source>
</evidence>
<evidence type="ECO:0000313" key="10">
    <source>
        <dbReference type="EMBL" id="QNI35117.1"/>
    </source>
</evidence>
<dbReference type="Pfam" id="PF02518">
    <property type="entry name" value="HATPase_c"/>
    <property type="match status" value="1"/>
</dbReference>